<dbReference type="AlphaFoldDB" id="A0A6M1SYI6"/>
<name>A0A6M1SYI6_9BACT</name>
<dbReference type="SMART" id="SM00530">
    <property type="entry name" value="HTH_XRE"/>
    <property type="match status" value="1"/>
</dbReference>
<dbReference type="PANTHER" id="PTHR46558:SF11">
    <property type="entry name" value="HTH-TYPE TRANSCRIPTIONAL REGULATOR XRE"/>
    <property type="match status" value="1"/>
</dbReference>
<accession>A0A6M1SYI6</accession>
<sequence length="102" mass="11949">MKFGDAIYTVRKQKNMSQDKFSKLIGVDQSYLSLLENNKKRPSTKLLEEISNSINIPLPILLFYSISEEDVKNDKRELFRLVYPQIKDMLFQIFDEGGDVDR</sequence>
<keyword evidence="4" id="KW-1185">Reference proteome</keyword>
<gene>
    <name evidence="3" type="ORF">G3570_03220</name>
</gene>
<dbReference type="GO" id="GO:0003677">
    <property type="term" value="F:DNA binding"/>
    <property type="evidence" value="ECO:0007669"/>
    <property type="project" value="UniProtKB-KW"/>
</dbReference>
<dbReference type="Pfam" id="PF01381">
    <property type="entry name" value="HTH_3"/>
    <property type="match status" value="1"/>
</dbReference>
<dbReference type="Gene3D" id="1.10.260.40">
    <property type="entry name" value="lambda repressor-like DNA-binding domains"/>
    <property type="match status" value="1"/>
</dbReference>
<organism evidence="3 4">
    <name type="scientific">Halalkalibaculum roseum</name>
    <dbReference type="NCBI Taxonomy" id="2709311"/>
    <lineage>
        <taxon>Bacteria</taxon>
        <taxon>Pseudomonadati</taxon>
        <taxon>Balneolota</taxon>
        <taxon>Balneolia</taxon>
        <taxon>Balneolales</taxon>
        <taxon>Balneolaceae</taxon>
        <taxon>Halalkalibaculum</taxon>
    </lineage>
</organism>
<dbReference type="CDD" id="cd00093">
    <property type="entry name" value="HTH_XRE"/>
    <property type="match status" value="1"/>
</dbReference>
<dbReference type="InterPro" id="IPR010982">
    <property type="entry name" value="Lambda_DNA-bd_dom_sf"/>
</dbReference>
<evidence type="ECO:0000256" key="1">
    <source>
        <dbReference type="ARBA" id="ARBA00023125"/>
    </source>
</evidence>
<reference evidence="3 4" key="1">
    <citation type="submission" date="2020-02" db="EMBL/GenBank/DDBJ databases">
        <title>Balneolaceae bacterium YR4-1, complete genome.</title>
        <authorList>
            <person name="Li Y."/>
            <person name="Wu S."/>
        </authorList>
    </citation>
    <scope>NUCLEOTIDE SEQUENCE [LARGE SCALE GENOMIC DNA]</scope>
    <source>
        <strain evidence="3 4">YR4-1</strain>
    </source>
</reference>
<dbReference type="SUPFAM" id="SSF47413">
    <property type="entry name" value="lambda repressor-like DNA-binding domains"/>
    <property type="match status" value="1"/>
</dbReference>
<feature type="domain" description="HTH cro/C1-type" evidence="2">
    <location>
        <begin position="7"/>
        <end position="61"/>
    </location>
</feature>
<dbReference type="PANTHER" id="PTHR46558">
    <property type="entry name" value="TRACRIPTIONAL REGULATORY PROTEIN-RELATED-RELATED"/>
    <property type="match status" value="1"/>
</dbReference>
<evidence type="ECO:0000313" key="4">
    <source>
        <dbReference type="Proteomes" id="UP000473278"/>
    </source>
</evidence>
<protein>
    <submittedName>
        <fullName evidence="3">Helix-turn-helix transcriptional regulator</fullName>
    </submittedName>
</protein>
<proteinExistence type="predicted"/>
<dbReference type="InterPro" id="IPR001387">
    <property type="entry name" value="Cro/C1-type_HTH"/>
</dbReference>
<dbReference type="RefSeq" id="WP_165139097.1">
    <property type="nucleotide sequence ID" value="NZ_JAALLT010000001.1"/>
</dbReference>
<evidence type="ECO:0000259" key="2">
    <source>
        <dbReference type="PROSITE" id="PS50943"/>
    </source>
</evidence>
<dbReference type="EMBL" id="JAALLT010000001">
    <property type="protein sequence ID" value="NGP75627.1"/>
    <property type="molecule type" value="Genomic_DNA"/>
</dbReference>
<evidence type="ECO:0000313" key="3">
    <source>
        <dbReference type="EMBL" id="NGP75627.1"/>
    </source>
</evidence>
<comment type="caution">
    <text evidence="3">The sequence shown here is derived from an EMBL/GenBank/DDBJ whole genome shotgun (WGS) entry which is preliminary data.</text>
</comment>
<dbReference type="Proteomes" id="UP000473278">
    <property type="component" value="Unassembled WGS sequence"/>
</dbReference>
<keyword evidence="1" id="KW-0238">DNA-binding</keyword>
<dbReference type="PROSITE" id="PS50943">
    <property type="entry name" value="HTH_CROC1"/>
    <property type="match status" value="1"/>
</dbReference>